<keyword evidence="11 12" id="KW-0535">Nitrogen fixation</keyword>
<dbReference type="PROSITE" id="PS00676">
    <property type="entry name" value="SIGMA54_INTERACT_2"/>
    <property type="match status" value="1"/>
</dbReference>
<dbReference type="Gene3D" id="1.10.10.60">
    <property type="entry name" value="Homeodomain-like"/>
    <property type="match status" value="1"/>
</dbReference>
<evidence type="ECO:0000256" key="9">
    <source>
        <dbReference type="ARBA" id="ARBA00023159"/>
    </source>
</evidence>
<name>A0A7G6T5G3_9HYPH</name>
<dbReference type="InterPro" id="IPR003593">
    <property type="entry name" value="AAA+_ATPase"/>
</dbReference>
<dbReference type="PANTHER" id="PTHR32071:SF117">
    <property type="entry name" value="PTS-DEPENDENT DIHYDROXYACETONE KINASE OPERON REGULATORY PROTEIN-RELATED"/>
    <property type="match status" value="1"/>
</dbReference>
<dbReference type="InterPro" id="IPR025662">
    <property type="entry name" value="Sigma_54_int_dom_ATP-bd_1"/>
</dbReference>
<dbReference type="InterPro" id="IPR029016">
    <property type="entry name" value="GAF-like_dom_sf"/>
</dbReference>
<dbReference type="Proteomes" id="UP000515465">
    <property type="component" value="Plasmid p_1"/>
</dbReference>
<dbReference type="NCBIfam" id="TIGR01817">
    <property type="entry name" value="nifA"/>
    <property type="match status" value="1"/>
</dbReference>
<protein>
    <recommendedName>
        <fullName evidence="3 12">Nif-specific regulatory protein</fullName>
    </recommendedName>
</protein>
<dbReference type="InterPro" id="IPR025944">
    <property type="entry name" value="Sigma_54_int_dom_CS"/>
</dbReference>
<evidence type="ECO:0000259" key="13">
    <source>
        <dbReference type="PROSITE" id="PS50045"/>
    </source>
</evidence>
<dbReference type="EMBL" id="CP050299">
    <property type="protein sequence ID" value="QND61995.1"/>
    <property type="molecule type" value="Genomic_DNA"/>
</dbReference>
<dbReference type="Gene3D" id="1.10.8.60">
    <property type="match status" value="1"/>
</dbReference>
<geneLocation type="plasmid" evidence="14 15">
    <name>p_1</name>
</geneLocation>
<sequence length="606" mass="65666">MLDLKNNRESEPTAEQTPICCTSLGAKTDDSKSATINAVAVVPSQESALSGISEISQALTADSRLEVALAKVVGLLRSFVQMRHGMISLFDGDGELETTVGASCNESCNERGRMYMPRKAIDQILTTAMPLMAENIAVHSAFTTADLDALGVSDNIPVSFIGVPIRVDANVVGTLTIDRVVDSGSRFWLDYNLHLLPLIANLVGQAVKLHRSYLGDRVHPISEKDRQQKGFSELQHPAREPNQIHVKGMIGDSSALRGLRQKVTVVAKAKITVLLRGESGTGKELVAKAIHELSPRAKRPFIKLNCAALSETVLESELFGHEKGAFTSAFNSRKGRFELADKGTLFLDEIGEISASFQAKLLRVLQEQEFERVGGNQTIKVDVRVIAATNKDLEEAVARNEFRADLYYRLSVVPLLVPALRERRSDIPLLAAEFLKNFNDENGRMLTFDPSAIEVLINCDFPGNIRELENCVYRTAVLAAGPSIGRDDFACRQGQCFAAALRKSRSGNVAMQPGPIVPLPVIPAIPPAAAASSAAVAVPPETIGQPLRGPAGAVHFNGTTMTDAERVIAAMETCGWVQAKAARLLGLSPRQIGYVLRKYGIEIKRL</sequence>
<reference evidence="15" key="1">
    <citation type="journal article" date="2020" name="Mol. Plant Microbe">
        <title>Rhizobial microsymbionts of the narrowly endemic Oxytropis species growing in Kamchatka are characterized by significant genetic diversity and possess a set of genes that are associated with T3SS and T6SS secretion systems and can affect the development of symbiosis.</title>
        <authorList>
            <person name="Safronova V."/>
            <person name="Guro P."/>
            <person name="Sazanova A."/>
            <person name="Kuznetsova I."/>
            <person name="Belimov A."/>
            <person name="Yakubov V."/>
            <person name="Chirak E."/>
            <person name="Afonin A."/>
            <person name="Gogolev Y."/>
            <person name="Andronov E."/>
            <person name="Tikhonovich I."/>
        </authorList>
    </citation>
    <scope>NUCLEOTIDE SEQUENCE [LARGE SCALE GENOMIC DNA]</scope>
    <source>
        <strain evidence="15">583</strain>
        <plasmid evidence="15">p_1</plasmid>
    </source>
</reference>
<feature type="domain" description="Sigma-54 factor interaction" evidence="13">
    <location>
        <begin position="249"/>
        <end position="477"/>
    </location>
</feature>
<dbReference type="RefSeq" id="WP_183465746.1">
    <property type="nucleotide sequence ID" value="NZ_CP050299.1"/>
</dbReference>
<keyword evidence="8 12" id="KW-0238">DNA-binding</keyword>
<dbReference type="GO" id="GO:0003700">
    <property type="term" value="F:DNA-binding transcription factor activity"/>
    <property type="evidence" value="ECO:0007669"/>
    <property type="project" value="UniProtKB-UniRule"/>
</dbReference>
<dbReference type="Gene3D" id="3.40.50.300">
    <property type="entry name" value="P-loop containing nucleotide triphosphate hydrolases"/>
    <property type="match status" value="1"/>
</dbReference>
<dbReference type="FunFam" id="3.40.50.300:FF:000006">
    <property type="entry name" value="DNA-binding transcriptional regulator NtrC"/>
    <property type="match status" value="1"/>
</dbReference>
<evidence type="ECO:0000256" key="10">
    <source>
        <dbReference type="ARBA" id="ARBA00023163"/>
    </source>
</evidence>
<dbReference type="InterPro" id="IPR027417">
    <property type="entry name" value="P-loop_NTPase"/>
</dbReference>
<dbReference type="GO" id="GO:0000160">
    <property type="term" value="P:phosphorelay signal transduction system"/>
    <property type="evidence" value="ECO:0007669"/>
    <property type="project" value="UniProtKB-UniRule"/>
</dbReference>
<dbReference type="SUPFAM" id="SSF52540">
    <property type="entry name" value="P-loop containing nucleoside triphosphate hydrolases"/>
    <property type="match status" value="1"/>
</dbReference>
<keyword evidence="7 12" id="KW-0805">Transcription regulation</keyword>
<comment type="subunit">
    <text evidence="2 12">Interacts with sigma-54.</text>
</comment>
<keyword evidence="5" id="KW-0067">ATP-binding</keyword>
<dbReference type="PROSITE" id="PS00675">
    <property type="entry name" value="SIGMA54_INTERACT_1"/>
    <property type="match status" value="1"/>
</dbReference>
<dbReference type="Pfam" id="PF01590">
    <property type="entry name" value="GAF"/>
    <property type="match status" value="1"/>
</dbReference>
<gene>
    <name evidence="14" type="primary">nifA</name>
    <name evidence="14" type="ORF">HB778_38315</name>
</gene>
<proteinExistence type="predicted"/>
<dbReference type="SUPFAM" id="SSF55781">
    <property type="entry name" value="GAF domain-like"/>
    <property type="match status" value="1"/>
</dbReference>
<dbReference type="InterPro" id="IPR002197">
    <property type="entry name" value="HTH_Fis"/>
</dbReference>
<evidence type="ECO:0000256" key="6">
    <source>
        <dbReference type="ARBA" id="ARBA00023012"/>
    </source>
</evidence>
<keyword evidence="4" id="KW-0547">Nucleotide-binding</keyword>
<evidence type="ECO:0000313" key="15">
    <source>
        <dbReference type="Proteomes" id="UP000515465"/>
    </source>
</evidence>
<evidence type="ECO:0000256" key="7">
    <source>
        <dbReference type="ARBA" id="ARBA00023015"/>
    </source>
</evidence>
<evidence type="ECO:0000313" key="14">
    <source>
        <dbReference type="EMBL" id="QND61995.1"/>
    </source>
</evidence>
<dbReference type="PROSITE" id="PS50045">
    <property type="entry name" value="SIGMA54_INTERACT_4"/>
    <property type="match status" value="1"/>
</dbReference>
<dbReference type="CDD" id="cd00009">
    <property type="entry name" value="AAA"/>
    <property type="match status" value="1"/>
</dbReference>
<evidence type="ECO:0000256" key="12">
    <source>
        <dbReference type="RuleBase" id="RU368029"/>
    </source>
</evidence>
<dbReference type="PROSITE" id="PS00688">
    <property type="entry name" value="SIGMA54_INTERACT_3"/>
    <property type="match status" value="1"/>
</dbReference>
<evidence type="ECO:0000256" key="3">
    <source>
        <dbReference type="ARBA" id="ARBA00015308"/>
    </source>
</evidence>
<evidence type="ECO:0000256" key="5">
    <source>
        <dbReference type="ARBA" id="ARBA00022840"/>
    </source>
</evidence>
<evidence type="ECO:0000256" key="8">
    <source>
        <dbReference type="ARBA" id="ARBA00023125"/>
    </source>
</evidence>
<dbReference type="AlphaFoldDB" id="A0A7G6T5G3"/>
<dbReference type="SMART" id="SM00382">
    <property type="entry name" value="AAA"/>
    <property type="match status" value="1"/>
</dbReference>
<accession>A0A7G6T5G3</accession>
<keyword evidence="9 12" id="KW-0010">Activator</keyword>
<dbReference type="GO" id="GO:0009399">
    <property type="term" value="P:nitrogen fixation"/>
    <property type="evidence" value="ECO:0007669"/>
    <property type="project" value="UniProtKB-UniRule"/>
</dbReference>
<dbReference type="PANTHER" id="PTHR32071">
    <property type="entry name" value="TRANSCRIPTIONAL REGULATORY PROTEIN"/>
    <property type="match status" value="1"/>
</dbReference>
<organism evidence="14 15">
    <name type="scientific">Mesorhizobium huakuii</name>
    <dbReference type="NCBI Taxonomy" id="28104"/>
    <lineage>
        <taxon>Bacteria</taxon>
        <taxon>Pseudomonadati</taxon>
        <taxon>Pseudomonadota</taxon>
        <taxon>Alphaproteobacteria</taxon>
        <taxon>Hyphomicrobiales</taxon>
        <taxon>Phyllobacteriaceae</taxon>
        <taxon>Mesorhizobium</taxon>
    </lineage>
</organism>
<dbReference type="Gene3D" id="3.30.450.40">
    <property type="match status" value="1"/>
</dbReference>
<keyword evidence="14" id="KW-0614">Plasmid</keyword>
<dbReference type="InterPro" id="IPR058031">
    <property type="entry name" value="AAA_lid_NorR"/>
</dbReference>
<dbReference type="PRINTS" id="PR01590">
    <property type="entry name" value="HTHFIS"/>
</dbReference>
<dbReference type="Pfam" id="PF00158">
    <property type="entry name" value="Sigma54_activat"/>
    <property type="match status" value="1"/>
</dbReference>
<keyword evidence="6 12" id="KW-0902">Two-component regulatory system</keyword>
<keyword evidence="10 12" id="KW-0804">Transcription</keyword>
<evidence type="ECO:0000256" key="11">
    <source>
        <dbReference type="ARBA" id="ARBA00023231"/>
    </source>
</evidence>
<dbReference type="GO" id="GO:0005524">
    <property type="term" value="F:ATP binding"/>
    <property type="evidence" value="ECO:0007669"/>
    <property type="project" value="UniProtKB-KW"/>
</dbReference>
<dbReference type="InterPro" id="IPR002078">
    <property type="entry name" value="Sigma_54_int"/>
</dbReference>
<comment type="function">
    <text evidence="1 12">Required for activation of most nif operons, which are directly involved in nitrogen fixation.</text>
</comment>
<dbReference type="GO" id="GO:0043565">
    <property type="term" value="F:sequence-specific DNA binding"/>
    <property type="evidence" value="ECO:0007669"/>
    <property type="project" value="InterPro"/>
</dbReference>
<dbReference type="Pfam" id="PF25601">
    <property type="entry name" value="AAA_lid_14"/>
    <property type="match status" value="1"/>
</dbReference>
<dbReference type="SMART" id="SM00065">
    <property type="entry name" value="GAF"/>
    <property type="match status" value="1"/>
</dbReference>
<dbReference type="InterPro" id="IPR010113">
    <property type="entry name" value="Nif-specific_regulatory_prot"/>
</dbReference>
<dbReference type="Pfam" id="PF02954">
    <property type="entry name" value="HTH_8"/>
    <property type="match status" value="1"/>
</dbReference>
<evidence type="ECO:0000256" key="4">
    <source>
        <dbReference type="ARBA" id="ARBA00022741"/>
    </source>
</evidence>
<evidence type="ECO:0000256" key="2">
    <source>
        <dbReference type="ARBA" id="ARBA00011135"/>
    </source>
</evidence>
<dbReference type="InterPro" id="IPR025943">
    <property type="entry name" value="Sigma_54_int_dom_ATP-bd_2"/>
</dbReference>
<dbReference type="InterPro" id="IPR003018">
    <property type="entry name" value="GAF"/>
</dbReference>
<evidence type="ECO:0000256" key="1">
    <source>
        <dbReference type="ARBA" id="ARBA00002167"/>
    </source>
</evidence>